<dbReference type="SUPFAM" id="SSF103473">
    <property type="entry name" value="MFS general substrate transporter"/>
    <property type="match status" value="1"/>
</dbReference>
<dbReference type="EMBL" id="JAGMUV010000007">
    <property type="protein sequence ID" value="KAH7148841.1"/>
    <property type="molecule type" value="Genomic_DNA"/>
</dbReference>
<dbReference type="GO" id="GO:0022857">
    <property type="term" value="F:transmembrane transporter activity"/>
    <property type="evidence" value="ECO:0007669"/>
    <property type="project" value="InterPro"/>
</dbReference>
<dbReference type="InterPro" id="IPR011701">
    <property type="entry name" value="MFS"/>
</dbReference>
<comment type="subcellular location">
    <subcellularLocation>
        <location evidence="1">Membrane</location>
        <topology evidence="1">Multi-pass membrane protein</topology>
    </subcellularLocation>
</comment>
<dbReference type="InterPro" id="IPR036259">
    <property type="entry name" value="MFS_trans_sf"/>
</dbReference>
<feature type="transmembrane region" description="Helical" evidence="6">
    <location>
        <begin position="107"/>
        <end position="127"/>
    </location>
</feature>
<dbReference type="PROSITE" id="PS50850">
    <property type="entry name" value="MFS"/>
    <property type="match status" value="1"/>
</dbReference>
<organism evidence="8 9">
    <name type="scientific">Dactylonectria macrodidyma</name>
    <dbReference type="NCBI Taxonomy" id="307937"/>
    <lineage>
        <taxon>Eukaryota</taxon>
        <taxon>Fungi</taxon>
        <taxon>Dikarya</taxon>
        <taxon>Ascomycota</taxon>
        <taxon>Pezizomycotina</taxon>
        <taxon>Sordariomycetes</taxon>
        <taxon>Hypocreomycetidae</taxon>
        <taxon>Hypocreales</taxon>
        <taxon>Nectriaceae</taxon>
        <taxon>Dactylonectria</taxon>
    </lineage>
</organism>
<evidence type="ECO:0000256" key="4">
    <source>
        <dbReference type="ARBA" id="ARBA00023136"/>
    </source>
</evidence>
<feature type="transmembrane region" description="Helical" evidence="6">
    <location>
        <begin position="170"/>
        <end position="192"/>
    </location>
</feature>
<evidence type="ECO:0000259" key="7">
    <source>
        <dbReference type="PROSITE" id="PS50850"/>
    </source>
</evidence>
<dbReference type="GO" id="GO:0016020">
    <property type="term" value="C:membrane"/>
    <property type="evidence" value="ECO:0007669"/>
    <property type="project" value="UniProtKB-SubCell"/>
</dbReference>
<sequence length="246" mass="26688">MKSSWVTVPRGFLLQFVAATLFIVQLGLSLGDLPFLKLMQQIVCNNHYGAKTDEPLPKEDCLVSAVQQELNHITMRILISVTVGGALVSFPLGILADRIGRVPVPTMCVFSLYMSQVYAMCVCWQWIAMPLKAIWGLGAVLLLGGGRSVVEAMVFTIISDVVPGAKRTDWFQWVIAAVLSGQLLGPFISATLLKPSTWTPLFLSLGLVSSGGFLVIFTPETLPPVLSKDPVDFEATKPTPPTLQSL</sequence>
<keyword evidence="4 6" id="KW-0472">Membrane</keyword>
<dbReference type="PANTHER" id="PTHR23507:SF1">
    <property type="entry name" value="FI18259P1-RELATED"/>
    <property type="match status" value="1"/>
</dbReference>
<feature type="transmembrane region" description="Helical" evidence="6">
    <location>
        <begin position="198"/>
        <end position="218"/>
    </location>
</feature>
<keyword evidence="3 6" id="KW-1133">Transmembrane helix</keyword>
<dbReference type="PANTHER" id="PTHR23507">
    <property type="entry name" value="ZGC:174356"/>
    <property type="match status" value="1"/>
</dbReference>
<evidence type="ECO:0000256" key="2">
    <source>
        <dbReference type="ARBA" id="ARBA00022692"/>
    </source>
</evidence>
<evidence type="ECO:0000313" key="9">
    <source>
        <dbReference type="Proteomes" id="UP000738349"/>
    </source>
</evidence>
<dbReference type="InterPro" id="IPR020846">
    <property type="entry name" value="MFS_dom"/>
</dbReference>
<feature type="domain" description="Major facilitator superfamily (MFS) profile" evidence="7">
    <location>
        <begin position="20"/>
        <end position="246"/>
    </location>
</feature>
<accession>A0A9P9EZ14</accession>
<reference evidence="8" key="1">
    <citation type="journal article" date="2021" name="Nat. Commun.">
        <title>Genetic determinants of endophytism in the Arabidopsis root mycobiome.</title>
        <authorList>
            <person name="Mesny F."/>
            <person name="Miyauchi S."/>
            <person name="Thiergart T."/>
            <person name="Pickel B."/>
            <person name="Atanasova L."/>
            <person name="Karlsson M."/>
            <person name="Huettel B."/>
            <person name="Barry K.W."/>
            <person name="Haridas S."/>
            <person name="Chen C."/>
            <person name="Bauer D."/>
            <person name="Andreopoulos W."/>
            <person name="Pangilinan J."/>
            <person name="LaButti K."/>
            <person name="Riley R."/>
            <person name="Lipzen A."/>
            <person name="Clum A."/>
            <person name="Drula E."/>
            <person name="Henrissat B."/>
            <person name="Kohler A."/>
            <person name="Grigoriev I.V."/>
            <person name="Martin F.M."/>
            <person name="Hacquard S."/>
        </authorList>
    </citation>
    <scope>NUCLEOTIDE SEQUENCE</scope>
    <source>
        <strain evidence="8">MPI-CAGE-AT-0147</strain>
    </source>
</reference>
<dbReference type="Gene3D" id="1.20.1250.20">
    <property type="entry name" value="MFS general substrate transporter like domains"/>
    <property type="match status" value="1"/>
</dbReference>
<keyword evidence="9" id="KW-1185">Reference proteome</keyword>
<comment type="caution">
    <text evidence="8">The sequence shown here is derived from an EMBL/GenBank/DDBJ whole genome shotgun (WGS) entry which is preliminary data.</text>
</comment>
<protein>
    <recommendedName>
        <fullName evidence="7">Major facilitator superfamily (MFS) profile domain-containing protein</fullName>
    </recommendedName>
</protein>
<evidence type="ECO:0000256" key="3">
    <source>
        <dbReference type="ARBA" id="ARBA00022989"/>
    </source>
</evidence>
<dbReference type="AlphaFoldDB" id="A0A9P9EZ14"/>
<feature type="transmembrane region" description="Helical" evidence="6">
    <location>
        <begin position="73"/>
        <end position="95"/>
    </location>
</feature>
<evidence type="ECO:0000256" key="6">
    <source>
        <dbReference type="SAM" id="Phobius"/>
    </source>
</evidence>
<dbReference type="OrthoDB" id="194139at2759"/>
<evidence type="ECO:0000256" key="5">
    <source>
        <dbReference type="ARBA" id="ARBA00023180"/>
    </source>
</evidence>
<evidence type="ECO:0000256" key="1">
    <source>
        <dbReference type="ARBA" id="ARBA00004141"/>
    </source>
</evidence>
<proteinExistence type="predicted"/>
<name>A0A9P9EZ14_9HYPO</name>
<feature type="transmembrane region" description="Helical" evidence="6">
    <location>
        <begin position="133"/>
        <end position="158"/>
    </location>
</feature>
<dbReference type="Pfam" id="PF07690">
    <property type="entry name" value="MFS_1"/>
    <property type="match status" value="1"/>
</dbReference>
<gene>
    <name evidence="8" type="ORF">EDB81DRAFT_476966</name>
</gene>
<dbReference type="Proteomes" id="UP000738349">
    <property type="component" value="Unassembled WGS sequence"/>
</dbReference>
<evidence type="ECO:0000313" key="8">
    <source>
        <dbReference type="EMBL" id="KAH7148841.1"/>
    </source>
</evidence>
<keyword evidence="2 6" id="KW-0812">Transmembrane</keyword>
<feature type="transmembrane region" description="Helical" evidence="6">
    <location>
        <begin position="12"/>
        <end position="30"/>
    </location>
</feature>
<keyword evidence="5" id="KW-0325">Glycoprotein</keyword>